<dbReference type="PROSITE" id="PS51186">
    <property type="entry name" value="GNAT"/>
    <property type="match status" value="1"/>
</dbReference>
<dbReference type="SUPFAM" id="SSF55729">
    <property type="entry name" value="Acyl-CoA N-acyltransferases (Nat)"/>
    <property type="match status" value="1"/>
</dbReference>
<dbReference type="PANTHER" id="PTHR41700:SF1">
    <property type="entry name" value="N-ACETYLTRANSFERASE DOMAIN-CONTAINING PROTEIN"/>
    <property type="match status" value="1"/>
</dbReference>
<dbReference type="EMBL" id="JAMZEB010000002">
    <property type="protein sequence ID" value="MCP2354185.1"/>
    <property type="molecule type" value="Genomic_DNA"/>
</dbReference>
<gene>
    <name evidence="2" type="ORF">HD597_001205</name>
</gene>
<sequence length="257" mass="27855">MEHEEAAARAGVVIRELREIGEFEQVYRLFDEIWHPEPANVPVTVELMAGFAHTGNYVAGAFAGDALVGASVGFLASGEALHSHVTGAVIGRGVGYALKLHQRAWCRERGLARITWTFDPLVRRNAHFNLVKLGARPEAYLTEFYGAMADAINEGDASDRLLAVWRVTGGQEEKACPEEAYTLVREADDGRPVIGDPGGRRVLLVGTPRDVEGLRRQDAGKAMAWRMAVRDALGGAMAAGARVAGFTERGEYVVVIN</sequence>
<name>A0A9X2GAM8_9ACTN</name>
<dbReference type="AlphaFoldDB" id="A0A9X2GAM8"/>
<evidence type="ECO:0000313" key="2">
    <source>
        <dbReference type="EMBL" id="MCP2354185.1"/>
    </source>
</evidence>
<dbReference type="PANTHER" id="PTHR41700">
    <property type="entry name" value="GCN5-RELATED N-ACETYLTRANSFERASE"/>
    <property type="match status" value="1"/>
</dbReference>
<evidence type="ECO:0000313" key="3">
    <source>
        <dbReference type="Proteomes" id="UP001139648"/>
    </source>
</evidence>
<dbReference type="InterPro" id="IPR016181">
    <property type="entry name" value="Acyl_CoA_acyltransferase"/>
</dbReference>
<organism evidence="2 3">
    <name type="scientific">Nonomuraea thailandensis</name>
    <dbReference type="NCBI Taxonomy" id="1188745"/>
    <lineage>
        <taxon>Bacteria</taxon>
        <taxon>Bacillati</taxon>
        <taxon>Actinomycetota</taxon>
        <taxon>Actinomycetes</taxon>
        <taxon>Streptosporangiales</taxon>
        <taxon>Streptosporangiaceae</taxon>
        <taxon>Nonomuraea</taxon>
    </lineage>
</organism>
<dbReference type="InterPro" id="IPR000182">
    <property type="entry name" value="GNAT_dom"/>
</dbReference>
<comment type="caution">
    <text evidence="2">The sequence shown here is derived from an EMBL/GenBank/DDBJ whole genome shotgun (WGS) entry which is preliminary data.</text>
</comment>
<keyword evidence="3" id="KW-1185">Reference proteome</keyword>
<proteinExistence type="predicted"/>
<dbReference type="Proteomes" id="UP001139648">
    <property type="component" value="Unassembled WGS sequence"/>
</dbReference>
<dbReference type="GO" id="GO:0016747">
    <property type="term" value="F:acyltransferase activity, transferring groups other than amino-acyl groups"/>
    <property type="evidence" value="ECO:0007669"/>
    <property type="project" value="InterPro"/>
</dbReference>
<evidence type="ECO:0000259" key="1">
    <source>
        <dbReference type="PROSITE" id="PS51186"/>
    </source>
</evidence>
<dbReference type="InterPro" id="IPR038764">
    <property type="entry name" value="GNAT_N_AcTrfase_prd"/>
</dbReference>
<protein>
    <submittedName>
        <fullName evidence="2">GNAT superfamily acetyltransferase</fullName>
    </submittedName>
</protein>
<accession>A0A9X2GAM8</accession>
<dbReference type="RefSeq" id="WP_253740674.1">
    <property type="nucleotide sequence ID" value="NZ_BAABKA010000033.1"/>
</dbReference>
<feature type="domain" description="N-acetyltransferase" evidence="1">
    <location>
        <begin position="12"/>
        <end position="153"/>
    </location>
</feature>
<dbReference type="Gene3D" id="3.40.630.30">
    <property type="match status" value="1"/>
</dbReference>
<reference evidence="2" key="1">
    <citation type="submission" date="2022-06" db="EMBL/GenBank/DDBJ databases">
        <title>Sequencing the genomes of 1000 actinobacteria strains.</title>
        <authorList>
            <person name="Klenk H.-P."/>
        </authorList>
    </citation>
    <scope>NUCLEOTIDE SEQUENCE</scope>
    <source>
        <strain evidence="2">DSM 46694</strain>
    </source>
</reference>